<protein>
    <submittedName>
        <fullName evidence="2">Uncharacterized protein</fullName>
    </submittedName>
</protein>
<dbReference type="AlphaFoldDB" id="A0A956NJ54"/>
<comment type="caution">
    <text evidence="2">The sequence shown here is derived from an EMBL/GenBank/DDBJ whole genome shotgun (WGS) entry which is preliminary data.</text>
</comment>
<sequence length="246" mass="26003">MIFQHTLRTRALPGAALAGLVALLAVGCQSEPERTSDLGDSTGAKVTATQGHSDSRSELKDSGASTANETLGSGAVSTPGHEASGMAEGTGESPSSAASAVDTGQPLPDRPLPTSQYVDFASVPVAKMGDDPGKSRFEGLDGFDGPDDPERSSVARGRREAPAVDGDLDGGVRGFDKLIGEIMTALDNQDARAFTYLRISGHDYQKFCWPEFPESRPVTNIPVNESWFFLERRCQSGINSGINRWG</sequence>
<reference evidence="2" key="2">
    <citation type="journal article" date="2021" name="Microbiome">
        <title>Successional dynamics and alternative stable states in a saline activated sludge microbial community over 9 years.</title>
        <authorList>
            <person name="Wang Y."/>
            <person name="Ye J."/>
            <person name="Ju F."/>
            <person name="Liu L."/>
            <person name="Boyd J.A."/>
            <person name="Deng Y."/>
            <person name="Parks D.H."/>
            <person name="Jiang X."/>
            <person name="Yin X."/>
            <person name="Woodcroft B.J."/>
            <person name="Tyson G.W."/>
            <person name="Hugenholtz P."/>
            <person name="Polz M.F."/>
            <person name="Zhang T."/>
        </authorList>
    </citation>
    <scope>NUCLEOTIDE SEQUENCE</scope>
    <source>
        <strain evidence="2">HKST-UBA02</strain>
    </source>
</reference>
<evidence type="ECO:0000313" key="2">
    <source>
        <dbReference type="EMBL" id="MCA9758009.1"/>
    </source>
</evidence>
<dbReference type="EMBL" id="JAGQHS010000136">
    <property type="protein sequence ID" value="MCA9758009.1"/>
    <property type="molecule type" value="Genomic_DNA"/>
</dbReference>
<feature type="compositionally biased region" description="Basic and acidic residues" evidence="1">
    <location>
        <begin position="128"/>
        <end position="139"/>
    </location>
</feature>
<feature type="compositionally biased region" description="Basic and acidic residues" evidence="1">
    <location>
        <begin position="148"/>
        <end position="162"/>
    </location>
</feature>
<evidence type="ECO:0000256" key="1">
    <source>
        <dbReference type="SAM" id="MobiDB-lite"/>
    </source>
</evidence>
<dbReference type="Proteomes" id="UP000739538">
    <property type="component" value="Unassembled WGS sequence"/>
</dbReference>
<name>A0A956NJ54_UNCEI</name>
<gene>
    <name evidence="2" type="ORF">KDA27_19610</name>
</gene>
<reference evidence="2" key="1">
    <citation type="submission" date="2020-04" db="EMBL/GenBank/DDBJ databases">
        <authorList>
            <person name="Zhang T."/>
        </authorList>
    </citation>
    <scope>NUCLEOTIDE SEQUENCE</scope>
    <source>
        <strain evidence="2">HKST-UBA02</strain>
    </source>
</reference>
<feature type="non-terminal residue" evidence="2">
    <location>
        <position position="246"/>
    </location>
</feature>
<organism evidence="2 3">
    <name type="scientific">Eiseniibacteriota bacterium</name>
    <dbReference type="NCBI Taxonomy" id="2212470"/>
    <lineage>
        <taxon>Bacteria</taxon>
        <taxon>Candidatus Eiseniibacteriota</taxon>
    </lineage>
</organism>
<proteinExistence type="predicted"/>
<feature type="region of interest" description="Disordered" evidence="1">
    <location>
        <begin position="32"/>
        <end position="167"/>
    </location>
</feature>
<accession>A0A956NJ54</accession>
<evidence type="ECO:0000313" key="3">
    <source>
        <dbReference type="Proteomes" id="UP000739538"/>
    </source>
</evidence>